<proteinExistence type="predicted"/>
<evidence type="ECO:0000313" key="2">
    <source>
        <dbReference type="Proteomes" id="UP000277204"/>
    </source>
</evidence>
<accession>A0A183MZF1</accession>
<dbReference type="EMBL" id="UZAI01018702">
    <property type="protein sequence ID" value="VDP39493.1"/>
    <property type="molecule type" value="Genomic_DNA"/>
</dbReference>
<keyword evidence="2" id="KW-1185">Reference proteome</keyword>
<name>A0A183MZF1_9TREM</name>
<reference evidence="1 2" key="1">
    <citation type="submission" date="2018-11" db="EMBL/GenBank/DDBJ databases">
        <authorList>
            <consortium name="Pathogen Informatics"/>
        </authorList>
    </citation>
    <scope>NUCLEOTIDE SEQUENCE [LARGE SCALE GENOMIC DNA]</scope>
    <source>
        <strain evidence="1 2">Zambia</strain>
    </source>
</reference>
<protein>
    <submittedName>
        <fullName evidence="1">Uncharacterized protein</fullName>
    </submittedName>
</protein>
<dbReference type="AlphaFoldDB" id="A0A183MZF1"/>
<organism evidence="1 2">
    <name type="scientific">Schistosoma margrebowiei</name>
    <dbReference type="NCBI Taxonomy" id="48269"/>
    <lineage>
        <taxon>Eukaryota</taxon>
        <taxon>Metazoa</taxon>
        <taxon>Spiralia</taxon>
        <taxon>Lophotrochozoa</taxon>
        <taxon>Platyhelminthes</taxon>
        <taxon>Trematoda</taxon>
        <taxon>Digenea</taxon>
        <taxon>Strigeidida</taxon>
        <taxon>Schistosomatoidea</taxon>
        <taxon>Schistosomatidae</taxon>
        <taxon>Schistosoma</taxon>
    </lineage>
</organism>
<evidence type="ECO:0000313" key="1">
    <source>
        <dbReference type="EMBL" id="VDP39493.1"/>
    </source>
</evidence>
<dbReference type="Proteomes" id="UP000277204">
    <property type="component" value="Unassembled WGS sequence"/>
</dbReference>
<gene>
    <name evidence="1" type="ORF">SMRZ_LOCUS21426</name>
</gene>
<sequence length="128" mass="14206">MVVDWITKTSTSEGKHGIQWTAWMHLDGWNFSDGLALLFHKDQQMQVKIFSDAAISASIGLNLHIGKSNILKYNAENTNSITLDGDAQKNVESSTCIGSIIDEQRRSVVDVQAMISKVKAVFLQLKNI</sequence>